<dbReference type="AlphaFoldDB" id="A0A2S5E9B6"/>
<reference evidence="1 2" key="1">
    <citation type="submission" date="2014-01" db="EMBL/GenBank/DDBJ databases">
        <title>Comparative genomics of Petrotoga.</title>
        <authorList>
            <person name="Chow K."/>
            <person name="Charchuk R."/>
            <person name="Nesbo C.L."/>
        </authorList>
    </citation>
    <scope>NUCLEOTIDE SEQUENCE [LARGE SCALE GENOMIC DNA]</scope>
    <source>
        <strain evidence="1 2">DSM 16923</strain>
    </source>
</reference>
<evidence type="ECO:0000313" key="1">
    <source>
        <dbReference type="EMBL" id="POZ89766.1"/>
    </source>
</evidence>
<dbReference type="RefSeq" id="WP_103899242.1">
    <property type="nucleotide sequence ID" value="NZ_JALY01000263.1"/>
</dbReference>
<proteinExistence type="predicted"/>
<name>A0A2S5E9B6_9BACT</name>
<sequence length="59" mass="6972">MSLDYNNPFLQQKITKQADEQFKNIYSDDFSRRLEGSKIITEVLKNTDKNDQCNPFKVN</sequence>
<protein>
    <submittedName>
        <fullName evidence="1">Uncharacterized protein</fullName>
    </submittedName>
</protein>
<gene>
    <name evidence="1" type="ORF">AA81_12435</name>
</gene>
<comment type="caution">
    <text evidence="1">The sequence shown here is derived from an EMBL/GenBank/DDBJ whole genome shotgun (WGS) entry which is preliminary data.</text>
</comment>
<keyword evidence="2" id="KW-1185">Reference proteome</keyword>
<accession>A0A2S5E9B6</accession>
<dbReference type="Proteomes" id="UP000236950">
    <property type="component" value="Unassembled WGS sequence"/>
</dbReference>
<organism evidence="1 2">
    <name type="scientific">Petrotoga halophila DSM 16923</name>
    <dbReference type="NCBI Taxonomy" id="1122953"/>
    <lineage>
        <taxon>Bacteria</taxon>
        <taxon>Thermotogati</taxon>
        <taxon>Thermotogota</taxon>
        <taxon>Thermotogae</taxon>
        <taxon>Petrotogales</taxon>
        <taxon>Petrotogaceae</taxon>
        <taxon>Petrotoga</taxon>
    </lineage>
</organism>
<dbReference type="EMBL" id="JALY01000263">
    <property type="protein sequence ID" value="POZ89766.1"/>
    <property type="molecule type" value="Genomic_DNA"/>
</dbReference>
<evidence type="ECO:0000313" key="2">
    <source>
        <dbReference type="Proteomes" id="UP000236950"/>
    </source>
</evidence>